<reference evidence="3 4" key="1">
    <citation type="submission" date="2020-05" db="EMBL/GenBank/DDBJ databases">
        <title>Draft genome sequence of Desulfovibrio psychrotolerans JS1T.</title>
        <authorList>
            <person name="Ueno A."/>
            <person name="Tamazawa S."/>
            <person name="Tamamura S."/>
            <person name="Murakami T."/>
            <person name="Kiyama T."/>
            <person name="Inomata H."/>
            <person name="Amano Y."/>
            <person name="Miyakawa K."/>
            <person name="Tamaki H."/>
            <person name="Naganuma T."/>
            <person name="Kaneko K."/>
        </authorList>
    </citation>
    <scope>NUCLEOTIDE SEQUENCE [LARGE SCALE GENOMIC DNA]</scope>
    <source>
        <strain evidence="3 4">JS1</strain>
    </source>
</reference>
<keyword evidence="4" id="KW-1185">Reference proteome</keyword>
<dbReference type="EMBL" id="BLVP01000002">
    <property type="protein sequence ID" value="GFM36129.1"/>
    <property type="molecule type" value="Genomic_DNA"/>
</dbReference>
<dbReference type="PROSITE" id="PS50293">
    <property type="entry name" value="TPR_REGION"/>
    <property type="match status" value="1"/>
</dbReference>
<feature type="repeat" description="TPR" evidence="1">
    <location>
        <begin position="148"/>
        <end position="181"/>
    </location>
</feature>
<feature type="region of interest" description="Disordered" evidence="2">
    <location>
        <begin position="125"/>
        <end position="144"/>
    </location>
</feature>
<dbReference type="Pfam" id="PF13174">
    <property type="entry name" value="TPR_6"/>
    <property type="match status" value="1"/>
</dbReference>
<comment type="caution">
    <text evidence="3">The sequence shown here is derived from an EMBL/GenBank/DDBJ whole genome shotgun (WGS) entry which is preliminary data.</text>
</comment>
<accession>A0A7J0BR19</accession>
<dbReference type="SUPFAM" id="SSF48452">
    <property type="entry name" value="TPR-like"/>
    <property type="match status" value="1"/>
</dbReference>
<proteinExistence type="predicted"/>
<evidence type="ECO:0000313" key="4">
    <source>
        <dbReference type="Proteomes" id="UP000503820"/>
    </source>
</evidence>
<feature type="region of interest" description="Disordered" evidence="2">
    <location>
        <begin position="1"/>
        <end position="23"/>
    </location>
</feature>
<name>A0A7J0BR19_9BACT</name>
<evidence type="ECO:0000256" key="2">
    <source>
        <dbReference type="SAM" id="MobiDB-lite"/>
    </source>
</evidence>
<sequence length="276" mass="30953">MDIDTFRGVHSTREADRTTKPHGGAVTRKRYWLVWDEMAESGTVTVQPLSAALEPAGAKRIITREEFTAQYTPEPGMVPSLARTQDADAGAREPAKGQAVSRSEHRQTIALDDLDFLDREAEMGLAAPTAAGERPPLDGPSEEKEREMRADFGMGLVYLKQGDSRKALRIFEKLLEERELVPGHKHMFTDFGISLRKSSLLEMALKHHLKVVELSGEDDHAHHNVARIYFELGDESSAVRYLKKSLELNPELSCSERFMRFIRKKRGGGGPIKLDM</sequence>
<feature type="compositionally biased region" description="Basic and acidic residues" evidence="2">
    <location>
        <begin position="85"/>
        <end position="95"/>
    </location>
</feature>
<dbReference type="RefSeq" id="WP_174408808.1">
    <property type="nucleotide sequence ID" value="NZ_BLVP01000002.1"/>
</dbReference>
<feature type="compositionally biased region" description="Basic and acidic residues" evidence="2">
    <location>
        <begin position="1"/>
        <end position="19"/>
    </location>
</feature>
<protein>
    <recommendedName>
        <fullName evidence="5">Tetratricopeptide repeat protein</fullName>
    </recommendedName>
</protein>
<evidence type="ECO:0000256" key="1">
    <source>
        <dbReference type="PROSITE-ProRule" id="PRU00339"/>
    </source>
</evidence>
<gene>
    <name evidence="3" type="ORF">DSM19430T_08130</name>
</gene>
<dbReference type="Gene3D" id="1.25.40.10">
    <property type="entry name" value="Tetratricopeptide repeat domain"/>
    <property type="match status" value="1"/>
</dbReference>
<keyword evidence="1" id="KW-0802">TPR repeat</keyword>
<dbReference type="PROSITE" id="PS50005">
    <property type="entry name" value="TPR"/>
    <property type="match status" value="2"/>
</dbReference>
<evidence type="ECO:0008006" key="5">
    <source>
        <dbReference type="Google" id="ProtNLM"/>
    </source>
</evidence>
<evidence type="ECO:0000313" key="3">
    <source>
        <dbReference type="EMBL" id="GFM36129.1"/>
    </source>
</evidence>
<dbReference type="Proteomes" id="UP000503820">
    <property type="component" value="Unassembled WGS sequence"/>
</dbReference>
<dbReference type="Pfam" id="PF13181">
    <property type="entry name" value="TPR_8"/>
    <property type="match status" value="1"/>
</dbReference>
<feature type="repeat" description="TPR" evidence="1">
    <location>
        <begin position="219"/>
        <end position="252"/>
    </location>
</feature>
<dbReference type="AlphaFoldDB" id="A0A7J0BR19"/>
<dbReference type="InterPro" id="IPR011990">
    <property type="entry name" value="TPR-like_helical_dom_sf"/>
</dbReference>
<organism evidence="3 4">
    <name type="scientific">Desulfovibrio psychrotolerans</name>
    <dbReference type="NCBI Taxonomy" id="415242"/>
    <lineage>
        <taxon>Bacteria</taxon>
        <taxon>Pseudomonadati</taxon>
        <taxon>Thermodesulfobacteriota</taxon>
        <taxon>Desulfovibrionia</taxon>
        <taxon>Desulfovibrionales</taxon>
        <taxon>Desulfovibrionaceae</taxon>
        <taxon>Desulfovibrio</taxon>
    </lineage>
</organism>
<dbReference type="InterPro" id="IPR019734">
    <property type="entry name" value="TPR_rpt"/>
</dbReference>
<dbReference type="SMART" id="SM00028">
    <property type="entry name" value="TPR"/>
    <property type="match status" value="2"/>
</dbReference>
<feature type="region of interest" description="Disordered" evidence="2">
    <location>
        <begin position="85"/>
        <end position="104"/>
    </location>
</feature>